<dbReference type="Proteomes" id="UP001186974">
    <property type="component" value="Unassembled WGS sequence"/>
</dbReference>
<proteinExistence type="predicted"/>
<gene>
    <name evidence="1" type="ORF">LTS18_010852</name>
</gene>
<protein>
    <submittedName>
        <fullName evidence="1">Uncharacterized protein</fullName>
    </submittedName>
</protein>
<name>A0ACC3DWF3_9PEZI</name>
<reference evidence="1" key="1">
    <citation type="submission" date="2024-09" db="EMBL/GenBank/DDBJ databases">
        <title>Black Yeasts Isolated from many extreme environments.</title>
        <authorList>
            <person name="Coleine C."/>
            <person name="Stajich J.E."/>
            <person name="Selbmann L."/>
        </authorList>
    </citation>
    <scope>NUCLEOTIDE SEQUENCE</scope>
    <source>
        <strain evidence="1">CCFEE 5737</strain>
    </source>
</reference>
<organism evidence="1 2">
    <name type="scientific">Coniosporium uncinatum</name>
    <dbReference type="NCBI Taxonomy" id="93489"/>
    <lineage>
        <taxon>Eukaryota</taxon>
        <taxon>Fungi</taxon>
        <taxon>Dikarya</taxon>
        <taxon>Ascomycota</taxon>
        <taxon>Pezizomycotina</taxon>
        <taxon>Dothideomycetes</taxon>
        <taxon>Dothideomycetes incertae sedis</taxon>
        <taxon>Coniosporium</taxon>
    </lineage>
</organism>
<evidence type="ECO:0000313" key="2">
    <source>
        <dbReference type="Proteomes" id="UP001186974"/>
    </source>
</evidence>
<sequence>MSSTAVNNAAAMAMAVKEASGGSFEPGSYSSKRSSTSRAAAGVTNGNIGSYPAYPSSLPSHAAVFRASPAGANNGNTAIAEDPSVNPVDKGSNSKARMRRASEGSRLSKSEAKRSATSELNICQYPFAPTVLQPFYLADLGWEHTPEWSITSKLLISKHQQVQMLEAASVLVAITKDGTAVDSNSDSASPAASGSSDAHEDGASSNGTSPPPQIEDVEYDDNLRNPKRFSTNSSSYSRSYQSTNSVFSEGPMYISSQFRQGSTEQGCPTTSATSVGSYYDTQEDQADLAAAVGLLSCSYGTPMTRPIMLSPDVPPVPPLPEKYLSSSNTFSRSQTNAHRRYESKDADVDMDEPSDYEDDRHYLTRGRSDEDEGIFGNMED</sequence>
<dbReference type="EMBL" id="JAWDJW010000307">
    <property type="protein sequence ID" value="KAK3081035.1"/>
    <property type="molecule type" value="Genomic_DNA"/>
</dbReference>
<accession>A0ACC3DWF3</accession>
<evidence type="ECO:0000313" key="1">
    <source>
        <dbReference type="EMBL" id="KAK3081035.1"/>
    </source>
</evidence>
<keyword evidence="2" id="KW-1185">Reference proteome</keyword>
<comment type="caution">
    <text evidence="1">The sequence shown here is derived from an EMBL/GenBank/DDBJ whole genome shotgun (WGS) entry which is preliminary data.</text>
</comment>